<evidence type="ECO:0000256" key="4">
    <source>
        <dbReference type="SAM" id="Phobius"/>
    </source>
</evidence>
<evidence type="ECO:0000256" key="1">
    <source>
        <dbReference type="ARBA" id="ARBA00022692"/>
    </source>
</evidence>
<evidence type="ECO:0000259" key="5">
    <source>
        <dbReference type="PROSITE" id="PS50850"/>
    </source>
</evidence>
<keyword evidence="3 4" id="KW-0472">Membrane</keyword>
<dbReference type="RefSeq" id="WP_114828822.1">
    <property type="nucleotide sequence ID" value="NZ_QQTO01000001.1"/>
</dbReference>
<dbReference type="AlphaFoldDB" id="A0A370L961"/>
<evidence type="ECO:0000256" key="3">
    <source>
        <dbReference type="ARBA" id="ARBA00023136"/>
    </source>
</evidence>
<feature type="transmembrane region" description="Helical" evidence="4">
    <location>
        <begin position="230"/>
        <end position="255"/>
    </location>
</feature>
<keyword evidence="1 4" id="KW-0812">Transmembrane</keyword>
<evidence type="ECO:0000313" key="6">
    <source>
        <dbReference type="EMBL" id="RDJ26938.1"/>
    </source>
</evidence>
<reference evidence="7" key="1">
    <citation type="submission" date="2018-07" db="EMBL/GenBank/DDBJ databases">
        <authorList>
            <person name="Safronova V.I."/>
            <person name="Chirak E.R."/>
            <person name="Sazanova A.L."/>
        </authorList>
    </citation>
    <scope>NUCLEOTIDE SEQUENCE [LARGE SCALE GENOMIC DNA]</scope>
    <source>
        <strain evidence="7">RCAM04685</strain>
    </source>
</reference>
<dbReference type="EMBL" id="QQTP01000003">
    <property type="protein sequence ID" value="RDJ26938.1"/>
    <property type="molecule type" value="Genomic_DNA"/>
</dbReference>
<evidence type="ECO:0000313" key="7">
    <source>
        <dbReference type="Proteomes" id="UP000255207"/>
    </source>
</evidence>
<feature type="transmembrane region" description="Helical" evidence="4">
    <location>
        <begin position="261"/>
        <end position="282"/>
    </location>
</feature>
<comment type="caution">
    <text evidence="6">The sequence shown here is derived from an EMBL/GenBank/DDBJ whole genome shotgun (WGS) entry which is preliminary data.</text>
</comment>
<feature type="transmembrane region" description="Helical" evidence="4">
    <location>
        <begin position="289"/>
        <end position="308"/>
    </location>
</feature>
<feature type="transmembrane region" description="Helical" evidence="4">
    <location>
        <begin position="50"/>
        <end position="71"/>
    </location>
</feature>
<dbReference type="InterPro" id="IPR020846">
    <property type="entry name" value="MFS_dom"/>
</dbReference>
<dbReference type="InterPro" id="IPR036259">
    <property type="entry name" value="MFS_trans_sf"/>
</dbReference>
<evidence type="ECO:0000256" key="2">
    <source>
        <dbReference type="ARBA" id="ARBA00022989"/>
    </source>
</evidence>
<sequence length="403" mass="41830">MHSKADTRWVWIAPLLVTLGLQMAAAYILRVVPTLAPALAQELGWGEGTAGFLASIGMVGSIVFLLIGSPLTRRFGPVRASQIGLLISAAGAVMLSWPTAAVAVLASFFIGFGYGPSTPAGTDILHRYTPAARRNLVFSIKQAGVPIGGVLAGMVLPVALVQGGWPAVLGAVLLPTLIVVLATQALRGQVDAGRDIAQAVGLRTFLALDNIRTPLLALARSPELLKLSFAGVWLSIGHGCWVAFLVSFAVIRMGYSLEMGGVIFAIMQLTGIFGRIVLGALADRANSVAVLRANTVASAVTTLALVFAAPDWPLAALVVVVGIAGVTVSSWNGVQVAEISRRAPAGLVAEATAGATLLIFAGYVFGPICFSLVLSFSGRFDVAFALVALATLLALWNLRGLDR</sequence>
<dbReference type="InterPro" id="IPR052952">
    <property type="entry name" value="MFS-Transporter"/>
</dbReference>
<dbReference type="OrthoDB" id="7488909at2"/>
<dbReference type="GO" id="GO:0022857">
    <property type="term" value="F:transmembrane transporter activity"/>
    <property type="evidence" value="ECO:0007669"/>
    <property type="project" value="InterPro"/>
</dbReference>
<feature type="domain" description="Major facilitator superfamily (MFS) profile" evidence="5">
    <location>
        <begin position="13"/>
        <end position="403"/>
    </location>
</feature>
<name>A0A370L961_9HYPH</name>
<accession>A0A370L961</accession>
<dbReference type="PANTHER" id="PTHR23527:SF1">
    <property type="entry name" value="BLL3282 PROTEIN"/>
    <property type="match status" value="1"/>
</dbReference>
<gene>
    <name evidence="6" type="ORF">DWE98_08850</name>
</gene>
<feature type="transmembrane region" description="Helical" evidence="4">
    <location>
        <begin position="355"/>
        <end position="376"/>
    </location>
</feature>
<protein>
    <submittedName>
        <fullName evidence="6">MFS transporter</fullName>
    </submittedName>
</protein>
<feature type="transmembrane region" description="Helical" evidence="4">
    <location>
        <begin position="164"/>
        <end position="186"/>
    </location>
</feature>
<dbReference type="InterPro" id="IPR011701">
    <property type="entry name" value="MFS"/>
</dbReference>
<feature type="transmembrane region" description="Helical" evidence="4">
    <location>
        <begin position="382"/>
        <end position="398"/>
    </location>
</feature>
<dbReference type="Pfam" id="PF07690">
    <property type="entry name" value="MFS_1"/>
    <property type="match status" value="1"/>
</dbReference>
<dbReference type="PROSITE" id="PS50850">
    <property type="entry name" value="MFS"/>
    <property type="match status" value="1"/>
</dbReference>
<feature type="transmembrane region" description="Helical" evidence="4">
    <location>
        <begin position="83"/>
        <end position="110"/>
    </location>
</feature>
<keyword evidence="7" id="KW-1185">Reference proteome</keyword>
<dbReference type="Gene3D" id="1.20.1250.20">
    <property type="entry name" value="MFS general substrate transporter like domains"/>
    <property type="match status" value="2"/>
</dbReference>
<organism evidence="6 7">
    <name type="scientific">Bosea caraganae</name>
    <dbReference type="NCBI Taxonomy" id="2763117"/>
    <lineage>
        <taxon>Bacteria</taxon>
        <taxon>Pseudomonadati</taxon>
        <taxon>Pseudomonadota</taxon>
        <taxon>Alphaproteobacteria</taxon>
        <taxon>Hyphomicrobiales</taxon>
        <taxon>Boseaceae</taxon>
        <taxon>Bosea</taxon>
    </lineage>
</organism>
<dbReference type="Proteomes" id="UP000255207">
    <property type="component" value="Unassembled WGS sequence"/>
</dbReference>
<dbReference type="SUPFAM" id="SSF103473">
    <property type="entry name" value="MFS general substrate transporter"/>
    <property type="match status" value="1"/>
</dbReference>
<keyword evidence="2 4" id="KW-1133">Transmembrane helix</keyword>
<proteinExistence type="predicted"/>
<feature type="transmembrane region" description="Helical" evidence="4">
    <location>
        <begin position="314"/>
        <end position="334"/>
    </location>
</feature>
<dbReference type="PANTHER" id="PTHR23527">
    <property type="entry name" value="BLL3282 PROTEIN"/>
    <property type="match status" value="1"/>
</dbReference>